<comment type="caution">
    <text evidence="1">The sequence shown here is derived from an EMBL/GenBank/DDBJ whole genome shotgun (WGS) entry which is preliminary data.</text>
</comment>
<accession>A0AB35L666</accession>
<gene>
    <name evidence="1" type="ORF">N7671_20455</name>
</gene>
<dbReference type="Proteomes" id="UP001159292">
    <property type="component" value="Unassembled WGS sequence"/>
</dbReference>
<reference evidence="1" key="1">
    <citation type="submission" date="2022-09" db="EMBL/GenBank/DDBJ databases">
        <title>Intensive care unit water sources are persistently colonized with multi-drug resistant bacteria and are the site of extensive horizontal gene transfer of antibiotic resistance genes.</title>
        <authorList>
            <person name="Diorio-Toth L."/>
        </authorList>
    </citation>
    <scope>NUCLEOTIDE SEQUENCE</scope>
    <source>
        <strain evidence="1">GD04000</strain>
    </source>
</reference>
<evidence type="ECO:0000313" key="2">
    <source>
        <dbReference type="Proteomes" id="UP001159292"/>
    </source>
</evidence>
<name>A0AB35L666_ECTOL</name>
<evidence type="ECO:0000313" key="1">
    <source>
        <dbReference type="EMBL" id="MDH0569510.1"/>
    </source>
</evidence>
<dbReference type="RefSeq" id="WP_161897778.1">
    <property type="nucleotide sequence ID" value="NZ_JAOEET010000091.1"/>
</dbReference>
<proteinExistence type="predicted"/>
<dbReference type="EMBL" id="JAOEET010000091">
    <property type="protein sequence ID" value="MDH0569510.1"/>
    <property type="molecule type" value="Genomic_DNA"/>
</dbReference>
<dbReference type="AlphaFoldDB" id="A0AB35L666"/>
<organism evidence="1 2">
    <name type="scientific">Ectopseudomonas oleovorans</name>
    <name type="common">Pseudomonas oleovorans</name>
    <dbReference type="NCBI Taxonomy" id="301"/>
    <lineage>
        <taxon>Bacteria</taxon>
        <taxon>Pseudomonadati</taxon>
        <taxon>Pseudomonadota</taxon>
        <taxon>Gammaproteobacteria</taxon>
        <taxon>Pseudomonadales</taxon>
        <taxon>Pseudomonadaceae</taxon>
        <taxon>Ectopseudomonas</taxon>
    </lineage>
</organism>
<sequence>MTRLLGEGSMLFVPPCANALRTVKTRLSTVLPHISSSHLTEALASSAGFRTNAALRASLWEPGKDPASFPALEFHDGKFLERLRQFDYEDTGEWPGFSRFAKQKWIGTMYRSERAMCARNLLTAAIISGLTQRLFGLGAKENFWPGADIDNRTGRSKTGTFFHVWMPEGVPTLAWVDDNGMGELTVKVACWPKDDRIRYSGGFESGEATAIGWLERANGTWIMNDHRGGIDLAVRRTVQGRIARAISPTIGFQDQGAFIF</sequence>
<protein>
    <submittedName>
        <fullName evidence="1">Uncharacterized protein</fullName>
    </submittedName>
</protein>